<keyword evidence="1" id="KW-0732">Signal</keyword>
<reference evidence="3" key="1">
    <citation type="submission" date="2018-06" db="EMBL/GenBank/DDBJ databases">
        <authorList>
            <person name="Khan S.A."/>
        </authorList>
    </citation>
    <scope>NUCLEOTIDE SEQUENCE [LARGE SCALE GENOMIC DNA]</scope>
    <source>
        <strain evidence="3">DB-1506</strain>
    </source>
</reference>
<evidence type="ECO:0000313" key="3">
    <source>
        <dbReference type="Proteomes" id="UP000249065"/>
    </source>
</evidence>
<feature type="signal peptide" evidence="1">
    <location>
        <begin position="1"/>
        <end position="28"/>
    </location>
</feature>
<accession>A0A327MA44</accession>
<feature type="chain" id="PRO_5016309359" description="Outer membrane protein assembly factor BamE" evidence="1">
    <location>
        <begin position="29"/>
        <end position="128"/>
    </location>
</feature>
<proteinExistence type="predicted"/>
<organism evidence="2 3">
    <name type="scientific">Roseicella frigidaeris</name>
    <dbReference type="NCBI Taxonomy" id="2230885"/>
    <lineage>
        <taxon>Bacteria</taxon>
        <taxon>Pseudomonadati</taxon>
        <taxon>Pseudomonadota</taxon>
        <taxon>Alphaproteobacteria</taxon>
        <taxon>Acetobacterales</taxon>
        <taxon>Roseomonadaceae</taxon>
        <taxon>Roseicella</taxon>
    </lineage>
</organism>
<dbReference type="Proteomes" id="UP000249065">
    <property type="component" value="Unassembled WGS sequence"/>
</dbReference>
<dbReference type="OrthoDB" id="7284935at2"/>
<dbReference type="AlphaFoldDB" id="A0A327MA44"/>
<comment type="caution">
    <text evidence="2">The sequence shown here is derived from an EMBL/GenBank/DDBJ whole genome shotgun (WGS) entry which is preliminary data.</text>
</comment>
<gene>
    <name evidence="2" type="ORF">DOO78_09770</name>
</gene>
<keyword evidence="3" id="KW-1185">Reference proteome</keyword>
<evidence type="ECO:0000313" key="2">
    <source>
        <dbReference type="EMBL" id="RAI59305.1"/>
    </source>
</evidence>
<sequence>MVGRYLRGVPRLLLLPALLLPLLLAACASEPPIEVRLQPFVGKTEAELVQALGIPNATYEAGGDRFLQYEERTSTVYPGDPFWGGFGYRRFGAPIGTPPLVIVRNCSVTFLLRQGRVAGFTFRGNGCR</sequence>
<dbReference type="PROSITE" id="PS51257">
    <property type="entry name" value="PROKAR_LIPOPROTEIN"/>
    <property type="match status" value="1"/>
</dbReference>
<evidence type="ECO:0000256" key="1">
    <source>
        <dbReference type="SAM" id="SignalP"/>
    </source>
</evidence>
<dbReference type="EMBL" id="QLIX01000005">
    <property type="protein sequence ID" value="RAI59305.1"/>
    <property type="molecule type" value="Genomic_DNA"/>
</dbReference>
<evidence type="ECO:0008006" key="4">
    <source>
        <dbReference type="Google" id="ProtNLM"/>
    </source>
</evidence>
<dbReference type="RefSeq" id="WP_111469562.1">
    <property type="nucleotide sequence ID" value="NZ_QLIX01000005.1"/>
</dbReference>
<name>A0A327MA44_9PROT</name>
<protein>
    <recommendedName>
        <fullName evidence="4">Outer membrane protein assembly factor BamE</fullName>
    </recommendedName>
</protein>